<organism evidence="9 10">
    <name type="scientific">Gilliamella intestini</name>
    <dbReference type="NCBI Taxonomy" id="1798183"/>
    <lineage>
        <taxon>Bacteria</taxon>
        <taxon>Pseudomonadati</taxon>
        <taxon>Pseudomonadota</taxon>
        <taxon>Gammaproteobacteria</taxon>
        <taxon>Orbales</taxon>
        <taxon>Orbaceae</taxon>
        <taxon>Gilliamella</taxon>
    </lineage>
</organism>
<feature type="domain" description="DDH" evidence="6">
    <location>
        <begin position="73"/>
        <end position="233"/>
    </location>
</feature>
<dbReference type="GO" id="GO:0006310">
    <property type="term" value="P:DNA recombination"/>
    <property type="evidence" value="ECO:0007669"/>
    <property type="project" value="InterPro"/>
</dbReference>
<dbReference type="GO" id="GO:0006281">
    <property type="term" value="P:DNA repair"/>
    <property type="evidence" value="ECO:0007669"/>
    <property type="project" value="InterPro"/>
</dbReference>
<dbReference type="GO" id="GO:0003676">
    <property type="term" value="F:nucleic acid binding"/>
    <property type="evidence" value="ECO:0007669"/>
    <property type="project" value="InterPro"/>
</dbReference>
<dbReference type="PANTHER" id="PTHR30255">
    <property type="entry name" value="SINGLE-STRANDED-DNA-SPECIFIC EXONUCLEASE RECJ"/>
    <property type="match status" value="1"/>
</dbReference>
<dbReference type="NCBIfam" id="TIGR00644">
    <property type="entry name" value="recJ"/>
    <property type="match status" value="1"/>
</dbReference>
<gene>
    <name evidence="9" type="ORF">GA0061080_101534</name>
</gene>
<dbReference type="InterPro" id="IPR038763">
    <property type="entry name" value="DHH_sf"/>
</dbReference>
<dbReference type="EMBL" id="FMBA01000015">
    <property type="protein sequence ID" value="SCC00007.1"/>
    <property type="molecule type" value="Genomic_DNA"/>
</dbReference>
<dbReference type="Pfam" id="PF17768">
    <property type="entry name" value="RecJ_OB"/>
    <property type="match status" value="1"/>
</dbReference>
<dbReference type="FunFam" id="3.90.1640.30:FF:000001">
    <property type="entry name" value="Single-stranded-DNA-specific exonuclease RecJ"/>
    <property type="match status" value="1"/>
</dbReference>
<evidence type="ECO:0000259" key="8">
    <source>
        <dbReference type="Pfam" id="PF17768"/>
    </source>
</evidence>
<protein>
    <recommendedName>
        <fullName evidence="2">Single-stranded-DNA-specific exonuclease RecJ</fullName>
    </recommendedName>
</protein>
<evidence type="ECO:0000259" key="7">
    <source>
        <dbReference type="Pfam" id="PF02272"/>
    </source>
</evidence>
<keyword evidence="10" id="KW-1185">Reference proteome</keyword>
<evidence type="ECO:0000256" key="5">
    <source>
        <dbReference type="ARBA" id="ARBA00022839"/>
    </source>
</evidence>
<dbReference type="AlphaFoldDB" id="A0A1C4AZJ3"/>
<evidence type="ECO:0000259" key="6">
    <source>
        <dbReference type="Pfam" id="PF01368"/>
    </source>
</evidence>
<accession>A0A1C4AZJ3</accession>
<dbReference type="STRING" id="1798183.GA0061080_101534"/>
<dbReference type="Pfam" id="PF01368">
    <property type="entry name" value="DHH"/>
    <property type="match status" value="1"/>
</dbReference>
<sequence length="578" mass="65170">MKKNKLKHRKLSGLHPKFSDDIPLLLQRIYALRGVTSMQELDYATRNLCNYDKLDGIKKAVEILYLAMKNNEKIIIVGDFDTDGATSTALIIKALKNMGCQSVDYIIPDRFEDGYGLSVSIVKKAILQNVRLIITVDNGISAIEAVDFAKQSNLSVIITDHHLCPEQLPNADAIINPNLPNCNFPSKHLAGVGVAFYFMLALRAKLRKENWFTNNNLTEYNVTNLLDLVALGTIADVVKLDHNNRILVYQGVNRIRAGYCSEGIKALLHIAKKEPTSITSTDLAFYIAPRLNAAGRMDNMSLGVELLLCDNYDLAISKATDLDNLNSDRKLIEQTMHKEALLFIDEIEKQNISIPNLLVFHHPEWHQGIIGILSSRLKDKYHRPVISFASTQDGFLKGSGRSIKGIHLRDLMDELNQQHPDLIVSFGGHSMAVGLTIREENLARFKNSFEVLLNTRLHPELLEPIIETDGQIDTKDFTYAIAKLLKESGPWGEGFYTPIFDGDFIIHQQRLFADKHLKLLLEPQNGGPLIEGVLFNVNREQWPDQSIKNVKVVYHLDVDEFRGNQAPQLMIKHLWPIA</sequence>
<dbReference type="SUPFAM" id="SSF64182">
    <property type="entry name" value="DHH phosphoesterases"/>
    <property type="match status" value="1"/>
</dbReference>
<dbReference type="Gene3D" id="3.90.1640.30">
    <property type="match status" value="1"/>
</dbReference>
<evidence type="ECO:0000256" key="3">
    <source>
        <dbReference type="ARBA" id="ARBA00022722"/>
    </source>
</evidence>
<evidence type="ECO:0000256" key="4">
    <source>
        <dbReference type="ARBA" id="ARBA00022801"/>
    </source>
</evidence>
<dbReference type="Gene3D" id="3.10.310.30">
    <property type="match status" value="1"/>
</dbReference>
<evidence type="ECO:0000256" key="1">
    <source>
        <dbReference type="ARBA" id="ARBA00005915"/>
    </source>
</evidence>
<dbReference type="InterPro" id="IPR051673">
    <property type="entry name" value="SSDNA_exonuclease_RecJ"/>
</dbReference>
<keyword evidence="4" id="KW-0378">Hydrolase</keyword>
<dbReference type="GO" id="GO:0008409">
    <property type="term" value="F:5'-3' exonuclease activity"/>
    <property type="evidence" value="ECO:0007669"/>
    <property type="project" value="InterPro"/>
</dbReference>
<keyword evidence="5 9" id="KW-0269">Exonuclease</keyword>
<name>A0A1C4AZJ3_9GAMM</name>
<feature type="domain" description="RecJ OB" evidence="8">
    <location>
        <begin position="468"/>
        <end position="573"/>
    </location>
</feature>
<comment type="similarity">
    <text evidence="1">Belongs to the RecJ family.</text>
</comment>
<feature type="domain" description="DHHA1" evidence="7">
    <location>
        <begin position="357"/>
        <end position="450"/>
    </location>
</feature>
<dbReference type="InterPro" id="IPR004610">
    <property type="entry name" value="RecJ"/>
</dbReference>
<dbReference type="Pfam" id="PF02272">
    <property type="entry name" value="DHHA1"/>
    <property type="match status" value="1"/>
</dbReference>
<proteinExistence type="inferred from homology"/>
<dbReference type="OrthoDB" id="9809852at2"/>
<dbReference type="RefSeq" id="WP_091122404.1">
    <property type="nucleotide sequence ID" value="NZ_FMBA01000015.1"/>
</dbReference>
<keyword evidence="3" id="KW-0540">Nuclease</keyword>
<dbReference type="InterPro" id="IPR041122">
    <property type="entry name" value="RecJ_OB"/>
</dbReference>
<dbReference type="Proteomes" id="UP000199698">
    <property type="component" value="Unassembled WGS sequence"/>
</dbReference>
<reference evidence="10" key="1">
    <citation type="submission" date="2016-08" db="EMBL/GenBank/DDBJ databases">
        <authorList>
            <person name="Varghese N."/>
            <person name="Submissions Spin"/>
        </authorList>
    </citation>
    <scope>NUCLEOTIDE SEQUENCE [LARGE SCALE GENOMIC DNA]</scope>
    <source>
        <strain evidence="10">R-53144</strain>
    </source>
</reference>
<evidence type="ECO:0000313" key="9">
    <source>
        <dbReference type="EMBL" id="SCC00007.1"/>
    </source>
</evidence>
<evidence type="ECO:0000313" key="10">
    <source>
        <dbReference type="Proteomes" id="UP000199698"/>
    </source>
</evidence>
<dbReference type="InterPro" id="IPR003156">
    <property type="entry name" value="DHHA1_dom"/>
</dbReference>
<evidence type="ECO:0000256" key="2">
    <source>
        <dbReference type="ARBA" id="ARBA00019841"/>
    </source>
</evidence>
<dbReference type="PANTHER" id="PTHR30255:SF2">
    <property type="entry name" value="SINGLE-STRANDED-DNA-SPECIFIC EXONUCLEASE RECJ"/>
    <property type="match status" value="1"/>
</dbReference>
<dbReference type="InterPro" id="IPR001667">
    <property type="entry name" value="DDH_dom"/>
</dbReference>